<dbReference type="EMBL" id="NILF01000013">
    <property type="protein sequence ID" value="TWL43552.1"/>
    <property type="molecule type" value="Genomic_DNA"/>
</dbReference>
<evidence type="ECO:0000313" key="3">
    <source>
        <dbReference type="Proteomes" id="UP000185604"/>
    </source>
</evidence>
<reference evidence="1 3" key="1">
    <citation type="journal article" date="2016" name="Front. Microbiol.">
        <title>High-Level Heat Resistance of Spores of Bacillus amyloliquefaciens and Bacillus licheniformis Results from the Presence of a spoVA Operon in a Tn1546 Transposon.</title>
        <authorList>
            <person name="Berendsen E.M."/>
            <person name="Koning R.A."/>
            <person name="Boekhorst J."/>
            <person name="de Jong A."/>
            <person name="Kuipers O.P."/>
            <person name="Wells-Bennik M.H."/>
        </authorList>
    </citation>
    <scope>NUCLEOTIDE SEQUENCE [LARGE SCALE GENOMIC DNA]</scope>
    <source>
        <strain evidence="1 3">B4121</strain>
    </source>
</reference>
<dbReference type="Proteomes" id="UP000185604">
    <property type="component" value="Unassembled WGS sequence"/>
</dbReference>
<gene>
    <name evidence="1" type="ORF">B4121_3136</name>
    <name evidence="2" type="ORF">CHCC15381_2795</name>
</gene>
<protein>
    <submittedName>
        <fullName evidence="1">Uncharacterized protein</fullName>
    </submittedName>
</protein>
<accession>A0A6I7U5C1</accession>
<comment type="caution">
    <text evidence="1">The sequence shown here is derived from an EMBL/GenBank/DDBJ whole genome shotgun (WGS) entry which is preliminary data.</text>
</comment>
<dbReference type="AlphaFoldDB" id="A0A6I7U5C1"/>
<proteinExistence type="predicted"/>
<name>A0A6I7U5C1_9BACI</name>
<dbReference type="EMBL" id="LKPO01000020">
    <property type="protein sequence ID" value="OLF90923.1"/>
    <property type="molecule type" value="Genomic_DNA"/>
</dbReference>
<keyword evidence="4" id="KW-1185">Reference proteome</keyword>
<evidence type="ECO:0000313" key="2">
    <source>
        <dbReference type="EMBL" id="TWL43552.1"/>
    </source>
</evidence>
<dbReference type="Proteomes" id="UP000429980">
    <property type="component" value="Unassembled WGS sequence"/>
</dbReference>
<sequence>MITAAKHTAANLKACHSSNRKVFSGIHFPGSIDPYTKT</sequence>
<evidence type="ECO:0000313" key="1">
    <source>
        <dbReference type="EMBL" id="OLF90923.1"/>
    </source>
</evidence>
<reference evidence="2 4" key="2">
    <citation type="submission" date="2019-06" db="EMBL/GenBank/DDBJ databases">
        <title>Genome sequence analysis of &gt;100 Bacillus licheniformis strains suggests intrinsic resistance to this species.</title>
        <authorList>
            <person name="Wels M."/>
            <person name="Siezen R.J."/>
            <person name="Johansen E."/>
            <person name="Stuer-Lauridsen B."/>
            <person name="Bjerre K."/>
            <person name="Nielsen B.K.K."/>
        </authorList>
    </citation>
    <scope>NUCLEOTIDE SEQUENCE [LARGE SCALE GENOMIC DNA]</scope>
    <source>
        <strain evidence="2 4">BAC-15381</strain>
    </source>
</reference>
<evidence type="ECO:0000313" key="4">
    <source>
        <dbReference type="Proteomes" id="UP000429980"/>
    </source>
</evidence>
<organism evidence="1 3">
    <name type="scientific">Bacillus paralicheniformis</name>
    <dbReference type="NCBI Taxonomy" id="1648923"/>
    <lineage>
        <taxon>Bacteria</taxon>
        <taxon>Bacillati</taxon>
        <taxon>Bacillota</taxon>
        <taxon>Bacilli</taxon>
        <taxon>Bacillales</taxon>
        <taxon>Bacillaceae</taxon>
        <taxon>Bacillus</taxon>
    </lineage>
</organism>